<reference evidence="8 9" key="1">
    <citation type="submission" date="2018-11" db="EMBL/GenBank/DDBJ databases">
        <authorList>
            <person name="Zhou Z."/>
            <person name="Wang G."/>
        </authorList>
    </citation>
    <scope>NUCLEOTIDE SEQUENCE [LARGE SCALE GENOMIC DNA]</scope>
    <source>
        <strain evidence="8 9">KCTC42998</strain>
    </source>
</reference>
<evidence type="ECO:0000313" key="8">
    <source>
        <dbReference type="EMBL" id="RRB14000.1"/>
    </source>
</evidence>
<evidence type="ECO:0000256" key="2">
    <source>
        <dbReference type="ARBA" id="ARBA00022692"/>
    </source>
</evidence>
<evidence type="ECO:0000256" key="3">
    <source>
        <dbReference type="ARBA" id="ARBA00022989"/>
    </source>
</evidence>
<dbReference type="PANTHER" id="PTHR36985">
    <property type="entry name" value="TRANSLOCATION AND ASSEMBLY MODULE SUBUNIT TAMB"/>
    <property type="match status" value="1"/>
</dbReference>
<dbReference type="OrthoDB" id="9811276at2"/>
<keyword evidence="3 6" id="KW-1133">Transmembrane helix</keyword>
<dbReference type="GO" id="GO:0009306">
    <property type="term" value="P:protein secretion"/>
    <property type="evidence" value="ECO:0007669"/>
    <property type="project" value="InterPro"/>
</dbReference>
<dbReference type="Pfam" id="PF05359">
    <property type="entry name" value="DUF748"/>
    <property type="match status" value="1"/>
</dbReference>
<protein>
    <submittedName>
        <fullName evidence="8">Translocation/assembly module TamB</fullName>
    </submittedName>
</protein>
<comment type="subcellular location">
    <subcellularLocation>
        <location evidence="1">Membrane</location>
        <topology evidence="1">Single-pass membrane protein</topology>
    </subcellularLocation>
</comment>
<evidence type="ECO:0000256" key="4">
    <source>
        <dbReference type="ARBA" id="ARBA00023136"/>
    </source>
</evidence>
<dbReference type="InterPro" id="IPR008023">
    <property type="entry name" value="DUF748"/>
</dbReference>
<sequence>MRSFFTILLKTLLYTVLVVLLVAGIVVVSLQIPAVQTKVVRYAAQRVSEKLLFPVDIKRIDINFSFPTVWVNSVTLEEVTIRNRDLKPMINVGRLEVTLALETLINNSATDIHLDEVLLYQPQVDLVKDAKTGNLNIDDFLERINEMTRDTTKPSIANQNIPFTIGKATLIDGRFTYNDNRKPTMGGRLFDYNHFLVSGLSANLNNFLLLGDTIAVNIGRMKGFEKQANLKIHRLDTKFLYCAKEMRLDSLFARINGSTVRNRLVFSYDSFSAFNEFNDEVIMRANLRNAVVRAQDLAPFTSYFNDNFDVARASGDYVGRIRNFKVTNADIRFGHQQRSRLVGDLAFKGLPDSDENTLVDFRFKPSQVIMADIRPYYSDPDFDRIVNKIGRLDFAATYAGRFIDFKTVGTFKTAIGTVSGDLALHLNGDQGTTYSGNLKLADVNVGSLIDQPDLVQRVDGQGKFVGRGLTIKDGSLDLNAQFTRVGFQKYNYRNLVVQGNLKQSFFRGQVSVKDTNLTFSLNGAFDLRGPKNLFDVRGTVQQANFLATNLLNDSLIVRSDLDVQLVGNTLNELVGNARLLNTFVTYGKRNLVLDTLFMASSITGNERSISVNSDYLDANLKGNFQLTQVADDLNRIAKEYRLNFAGNAAGLTAYYQEKLRKPVPVFPYNIDYSFLLKNSQPLLTLVYPSLYVSPNTKLEGRFGVDQSSLLTLTGAIDTLKVDEYNFYKSTIDLNTSKFVNSPDVLASLIINSTQQQFGSLAATENLQAEASWDVNHIDFTTSLLQQKSTNRADLNGSLTFKGDAIDIELEQSRFRLLDSVWTISPENLIRIVGPEITVRNLSVSNRNQYISVSGKASQDSLQTLDVEAKNFLLETLNPVFKTKVSGVANGKVAVRGLYGLPLLDGAITIDSLKYNDFLIGNVVNRSTLDQSNRINLDTRIRRFDRQVLAITGIYTPGESAANPLDLKAVLEGTDLRLAEPFVKGLASNIGGTATGVVTIKGKAGNPVLGGTVDINNGRLTIDYLKADVGFSDKIYFGPSEIVAKNMVLTDLNGGRATLRGGVFHDGFKYFTVDLNVVDMKNFKILNTTLKDNDQFYGTAVVSGRAGIEGPFENLAIRANVTSNRGTKIYIPLDQAATVTKEEVIRFVNVNPAHRDSVNKPTEPEVDLSGIRMDFNLSITPDAYCEIQLDRQTGDIIKAYGSGQLAMRIDTKGDFTMTGAYEIQQGEYTFTFENVINKRFQMLPNSRITWTGDPYEAMVDVKTAYTQYASLAPILQYYSSSSSNNPDRTRRYPVDLLINLNGRLLAPDISYDLKVKEYPQQPDFRQAVAAFESRLKSNDQELGRQVSSILLFSQLAPGEGLGLIDPASSTSSNVVGSGLTNSLSELLSNQISRLASTLDKNLDVGVSLNGLDQNLVNNLQVRLSYRFNDRFRISRDGGFTYGQNQTSVASLLGEWTLEYWLSPDGQLRLKMYNRNQNQLGSLNATTYGTLTTGGGMSIQYTRSFNRLFGPAPEPPQPGIRTRPTPIERPAPATTVPATETSALRDLDDSQL</sequence>
<dbReference type="PANTHER" id="PTHR36985:SF1">
    <property type="entry name" value="TRANSLOCATION AND ASSEMBLY MODULE SUBUNIT TAMB"/>
    <property type="match status" value="1"/>
</dbReference>
<dbReference type="EMBL" id="RQJP01000003">
    <property type="protein sequence ID" value="RRB14000.1"/>
    <property type="molecule type" value="Genomic_DNA"/>
</dbReference>
<feature type="compositionally biased region" description="Low complexity" evidence="5">
    <location>
        <begin position="1528"/>
        <end position="1537"/>
    </location>
</feature>
<dbReference type="RefSeq" id="WP_124907896.1">
    <property type="nucleotide sequence ID" value="NZ_RQJP01000003.1"/>
</dbReference>
<feature type="region of interest" description="Disordered" evidence="5">
    <location>
        <begin position="1506"/>
        <end position="1550"/>
    </location>
</feature>
<keyword evidence="2 6" id="KW-0812">Transmembrane</keyword>
<gene>
    <name evidence="8" type="ORF">EHT87_17270</name>
</gene>
<dbReference type="GO" id="GO:0005886">
    <property type="term" value="C:plasma membrane"/>
    <property type="evidence" value="ECO:0007669"/>
    <property type="project" value="InterPro"/>
</dbReference>
<evidence type="ECO:0000256" key="6">
    <source>
        <dbReference type="SAM" id="Phobius"/>
    </source>
</evidence>
<proteinExistence type="predicted"/>
<evidence type="ECO:0000256" key="5">
    <source>
        <dbReference type="SAM" id="MobiDB-lite"/>
    </source>
</evidence>
<evidence type="ECO:0000256" key="1">
    <source>
        <dbReference type="ARBA" id="ARBA00004167"/>
    </source>
</evidence>
<feature type="transmembrane region" description="Helical" evidence="6">
    <location>
        <begin position="12"/>
        <end position="32"/>
    </location>
</feature>
<feature type="compositionally biased region" description="Basic and acidic residues" evidence="5">
    <location>
        <begin position="1541"/>
        <end position="1550"/>
    </location>
</feature>
<keyword evidence="9" id="KW-1185">Reference proteome</keyword>
<dbReference type="Pfam" id="PF04357">
    <property type="entry name" value="TamB"/>
    <property type="match status" value="1"/>
</dbReference>
<comment type="caution">
    <text evidence="8">The sequence shown here is derived from an EMBL/GenBank/DDBJ whole genome shotgun (WGS) entry which is preliminary data.</text>
</comment>
<feature type="domain" description="Translocation and assembly module TamB C-terminal" evidence="7">
    <location>
        <begin position="1049"/>
        <end position="1501"/>
    </location>
</feature>
<evidence type="ECO:0000313" key="9">
    <source>
        <dbReference type="Proteomes" id="UP000274271"/>
    </source>
</evidence>
<name>A0A3P1CLE7_9BACT</name>
<keyword evidence="4 6" id="KW-0472">Membrane</keyword>
<evidence type="ECO:0000259" key="7">
    <source>
        <dbReference type="Pfam" id="PF04357"/>
    </source>
</evidence>
<dbReference type="Proteomes" id="UP000274271">
    <property type="component" value="Unassembled WGS sequence"/>
</dbReference>
<organism evidence="8 9">
    <name type="scientific">Larkinella knui</name>
    <dbReference type="NCBI Taxonomy" id="2025310"/>
    <lineage>
        <taxon>Bacteria</taxon>
        <taxon>Pseudomonadati</taxon>
        <taxon>Bacteroidota</taxon>
        <taxon>Cytophagia</taxon>
        <taxon>Cytophagales</taxon>
        <taxon>Spirosomataceae</taxon>
        <taxon>Larkinella</taxon>
    </lineage>
</organism>
<accession>A0A3P1CLE7</accession>
<dbReference type="InterPro" id="IPR007452">
    <property type="entry name" value="TamB_C"/>
</dbReference>